<dbReference type="Gene3D" id="2.60.40.10">
    <property type="entry name" value="Immunoglobulins"/>
    <property type="match status" value="1"/>
</dbReference>
<dbReference type="OrthoDB" id="531008at2759"/>
<dbReference type="Proteomes" id="UP000631114">
    <property type="component" value="Unassembled WGS sequence"/>
</dbReference>
<dbReference type="PANTHER" id="PTHR46316:SF9">
    <property type="entry name" value="SNF1-RELATED PROTEIN KINASE REGULATORY SUBUNIT BETA-1"/>
    <property type="match status" value="1"/>
</dbReference>
<gene>
    <name evidence="2" type="ORF">IFM89_019414</name>
</gene>
<dbReference type="InterPro" id="IPR013783">
    <property type="entry name" value="Ig-like_fold"/>
</dbReference>
<comment type="caution">
    <text evidence="2">The sequence shown here is derived from an EMBL/GenBank/DDBJ whole genome shotgun (WGS) entry which is preliminary data.</text>
</comment>
<dbReference type="InterPro" id="IPR014756">
    <property type="entry name" value="Ig_E-set"/>
</dbReference>
<dbReference type="AlphaFoldDB" id="A0A835ITI7"/>
<evidence type="ECO:0000313" key="2">
    <source>
        <dbReference type="EMBL" id="KAF9621328.1"/>
    </source>
</evidence>
<accession>A0A835ITI7</accession>
<evidence type="ECO:0000313" key="3">
    <source>
        <dbReference type="Proteomes" id="UP000631114"/>
    </source>
</evidence>
<protein>
    <recommendedName>
        <fullName evidence="1">AMP-activated protein kinase glycogen-binding domain-containing protein</fullName>
    </recommendedName>
</protein>
<dbReference type="PANTHER" id="PTHR46316">
    <property type="entry name" value="SNF1-RELATED PROTEIN KINASE REGULATORY SUBUNIT BETA-1"/>
    <property type="match status" value="1"/>
</dbReference>
<dbReference type="Pfam" id="PF16561">
    <property type="entry name" value="AMPK1_CBM"/>
    <property type="match status" value="1"/>
</dbReference>
<feature type="domain" description="AMP-activated protein kinase glycogen-binding" evidence="1">
    <location>
        <begin position="16"/>
        <end position="97"/>
    </location>
</feature>
<organism evidence="2 3">
    <name type="scientific">Coptis chinensis</name>
    <dbReference type="NCBI Taxonomy" id="261450"/>
    <lineage>
        <taxon>Eukaryota</taxon>
        <taxon>Viridiplantae</taxon>
        <taxon>Streptophyta</taxon>
        <taxon>Embryophyta</taxon>
        <taxon>Tracheophyta</taxon>
        <taxon>Spermatophyta</taxon>
        <taxon>Magnoliopsida</taxon>
        <taxon>Ranunculales</taxon>
        <taxon>Ranunculaceae</taxon>
        <taxon>Coptidoideae</taxon>
        <taxon>Coptis</taxon>
    </lineage>
</organism>
<proteinExistence type="predicted"/>
<reference evidence="2 3" key="1">
    <citation type="submission" date="2020-10" db="EMBL/GenBank/DDBJ databases">
        <title>The Coptis chinensis genome and diversification of protoberbering-type alkaloids.</title>
        <authorList>
            <person name="Wang B."/>
            <person name="Shu S."/>
            <person name="Song C."/>
            <person name="Liu Y."/>
        </authorList>
    </citation>
    <scope>NUCLEOTIDE SEQUENCE [LARGE SCALE GENOMIC DNA]</scope>
    <source>
        <strain evidence="2">HL-2020</strain>
        <tissue evidence="2">Leaf</tissue>
    </source>
</reference>
<dbReference type="GO" id="GO:0009507">
    <property type="term" value="C:chloroplast"/>
    <property type="evidence" value="ECO:0007669"/>
    <property type="project" value="UniProtKB-ARBA"/>
</dbReference>
<dbReference type="EMBL" id="JADFTS010000002">
    <property type="protein sequence ID" value="KAF9621328.1"/>
    <property type="molecule type" value="Genomic_DNA"/>
</dbReference>
<name>A0A835ITI7_9MAGN</name>
<dbReference type="InterPro" id="IPR032640">
    <property type="entry name" value="AMPK1_CBM"/>
</dbReference>
<dbReference type="CDD" id="cd02859">
    <property type="entry name" value="E_set_AMPKbeta_like_N"/>
    <property type="match status" value="1"/>
</dbReference>
<evidence type="ECO:0000259" key="1">
    <source>
        <dbReference type="Pfam" id="PF16561"/>
    </source>
</evidence>
<keyword evidence="3" id="KW-1185">Reference proteome</keyword>
<dbReference type="InterPro" id="IPR043554">
    <property type="entry name" value="KINB"/>
</dbReference>
<sequence>MNDPHNSLDAPQEQGIPTLITWTFGGNIVAVQGSWDNWTSREDTAEVERTTPFSRVLPSGIYRDSFLVDGEHRYIPDLPCIADDTGLVDNLLDVHGKSLRVKISLGDSSINYFSIKLLVTGLSIMCPKFEGIAEFEPPPSPDSSYGHTFPWDEDFLEKSGAGCSTPITPHVTFGTRNRS</sequence>
<dbReference type="SUPFAM" id="SSF81296">
    <property type="entry name" value="E set domains"/>
    <property type="match status" value="1"/>
</dbReference>